<evidence type="ECO:0000256" key="1">
    <source>
        <dbReference type="SAM" id="MobiDB-lite"/>
    </source>
</evidence>
<gene>
    <name evidence="2" type="ORF">SPARVUS_LOCUS13795795</name>
</gene>
<evidence type="ECO:0000313" key="2">
    <source>
        <dbReference type="EMBL" id="CAI9606520.1"/>
    </source>
</evidence>
<dbReference type="EMBL" id="CATNWA010018281">
    <property type="protein sequence ID" value="CAI9606520.1"/>
    <property type="molecule type" value="Genomic_DNA"/>
</dbReference>
<comment type="caution">
    <text evidence="2">The sequence shown here is derived from an EMBL/GenBank/DDBJ whole genome shotgun (WGS) entry which is preliminary data.</text>
</comment>
<keyword evidence="3" id="KW-1185">Reference proteome</keyword>
<feature type="non-terminal residue" evidence="2">
    <location>
        <position position="114"/>
    </location>
</feature>
<protein>
    <submittedName>
        <fullName evidence="2">Uncharacterized protein</fullName>
    </submittedName>
</protein>
<sequence length="114" mass="11817">LPPPPLSLSPSLPPSSLSPPPSLSTPPLSLPPSLSLSLSPLLSLSTPPPLSPPPLSLSPLLISPPLSLYIVHRSDPTRCPAFTVYFAPVVCPHSLVISCTVSAVSGHLLYCVRS</sequence>
<dbReference type="Proteomes" id="UP001162483">
    <property type="component" value="Unassembled WGS sequence"/>
</dbReference>
<organism evidence="2 3">
    <name type="scientific">Staurois parvus</name>
    <dbReference type="NCBI Taxonomy" id="386267"/>
    <lineage>
        <taxon>Eukaryota</taxon>
        <taxon>Metazoa</taxon>
        <taxon>Chordata</taxon>
        <taxon>Craniata</taxon>
        <taxon>Vertebrata</taxon>
        <taxon>Euteleostomi</taxon>
        <taxon>Amphibia</taxon>
        <taxon>Batrachia</taxon>
        <taxon>Anura</taxon>
        <taxon>Neobatrachia</taxon>
        <taxon>Ranoidea</taxon>
        <taxon>Ranidae</taxon>
        <taxon>Staurois</taxon>
    </lineage>
</organism>
<feature type="non-terminal residue" evidence="2">
    <location>
        <position position="1"/>
    </location>
</feature>
<name>A0ABN9GAU0_9NEOB</name>
<proteinExistence type="predicted"/>
<reference evidence="2" key="1">
    <citation type="submission" date="2023-05" db="EMBL/GenBank/DDBJ databases">
        <authorList>
            <person name="Stuckert A."/>
        </authorList>
    </citation>
    <scope>NUCLEOTIDE SEQUENCE</scope>
</reference>
<evidence type="ECO:0000313" key="3">
    <source>
        <dbReference type="Proteomes" id="UP001162483"/>
    </source>
</evidence>
<accession>A0ABN9GAU0</accession>
<feature type="region of interest" description="Disordered" evidence="1">
    <location>
        <begin position="1"/>
        <end position="33"/>
    </location>
</feature>
<feature type="compositionally biased region" description="Pro residues" evidence="1">
    <location>
        <begin position="1"/>
        <end position="30"/>
    </location>
</feature>